<comment type="subcellular location">
    <subcellularLocation>
        <location evidence="1">Nucleus</location>
    </subcellularLocation>
</comment>
<reference evidence="9" key="1">
    <citation type="submission" date="2020-06" db="EMBL/GenBank/DDBJ databases">
        <authorList>
            <person name="Li T."/>
            <person name="Hu X."/>
            <person name="Zhang T."/>
            <person name="Song X."/>
            <person name="Zhang H."/>
            <person name="Dai N."/>
            <person name="Sheng W."/>
            <person name="Hou X."/>
            <person name="Wei L."/>
        </authorList>
    </citation>
    <scope>NUCLEOTIDE SEQUENCE</scope>
    <source>
        <strain evidence="9">K16</strain>
        <tissue evidence="9">Leaf</tissue>
    </source>
</reference>
<dbReference type="Pfam" id="PF00847">
    <property type="entry name" value="AP2"/>
    <property type="match status" value="1"/>
</dbReference>
<dbReference type="GO" id="GO:0009873">
    <property type="term" value="P:ethylene-activated signaling pathway"/>
    <property type="evidence" value="ECO:0007669"/>
    <property type="project" value="InterPro"/>
</dbReference>
<proteinExistence type="predicted"/>
<evidence type="ECO:0000259" key="8">
    <source>
        <dbReference type="PROSITE" id="PS51032"/>
    </source>
</evidence>
<gene>
    <name evidence="9" type="ORF">Sango_1393600</name>
</gene>
<evidence type="ECO:0000256" key="3">
    <source>
        <dbReference type="ARBA" id="ARBA00023015"/>
    </source>
</evidence>
<feature type="domain" description="AP2/ERF" evidence="8">
    <location>
        <begin position="58"/>
        <end position="116"/>
    </location>
</feature>
<protein>
    <submittedName>
        <fullName evidence="9">Pathogenesis-relatedtranscriptional activator PTI5</fullName>
    </submittedName>
</protein>
<dbReference type="Gene3D" id="3.30.730.10">
    <property type="entry name" value="AP2/ERF domain"/>
    <property type="match status" value="1"/>
</dbReference>
<organism evidence="9 10">
    <name type="scientific">Sesamum angolense</name>
    <dbReference type="NCBI Taxonomy" id="2727404"/>
    <lineage>
        <taxon>Eukaryota</taxon>
        <taxon>Viridiplantae</taxon>
        <taxon>Streptophyta</taxon>
        <taxon>Embryophyta</taxon>
        <taxon>Tracheophyta</taxon>
        <taxon>Spermatophyta</taxon>
        <taxon>Magnoliopsida</taxon>
        <taxon>eudicotyledons</taxon>
        <taxon>Gunneridae</taxon>
        <taxon>Pentapetalae</taxon>
        <taxon>asterids</taxon>
        <taxon>lamiids</taxon>
        <taxon>Lamiales</taxon>
        <taxon>Pedaliaceae</taxon>
        <taxon>Sesamum</taxon>
    </lineage>
</organism>
<dbReference type="InterPro" id="IPR016177">
    <property type="entry name" value="DNA-bd_dom_sf"/>
</dbReference>
<evidence type="ECO:0000256" key="7">
    <source>
        <dbReference type="SAM" id="MobiDB-lite"/>
    </source>
</evidence>
<dbReference type="SMART" id="SM00380">
    <property type="entry name" value="AP2"/>
    <property type="match status" value="1"/>
</dbReference>
<evidence type="ECO:0000256" key="5">
    <source>
        <dbReference type="ARBA" id="ARBA00023163"/>
    </source>
</evidence>
<dbReference type="InterPro" id="IPR036955">
    <property type="entry name" value="AP2/ERF_dom_sf"/>
</dbReference>
<dbReference type="PRINTS" id="PR00367">
    <property type="entry name" value="ETHRSPELEMNT"/>
</dbReference>
<dbReference type="GO" id="GO:0003700">
    <property type="term" value="F:DNA-binding transcription factor activity"/>
    <property type="evidence" value="ECO:0007669"/>
    <property type="project" value="InterPro"/>
</dbReference>
<name>A0AAE1WTM3_9LAMI</name>
<feature type="compositionally biased region" description="Basic and acidic residues" evidence="7">
    <location>
        <begin position="130"/>
        <end position="139"/>
    </location>
</feature>
<keyword evidence="5" id="KW-0804">Transcription</keyword>
<dbReference type="PANTHER" id="PTHR31190">
    <property type="entry name" value="DNA-BINDING DOMAIN"/>
    <property type="match status" value="1"/>
</dbReference>
<evidence type="ECO:0000313" key="10">
    <source>
        <dbReference type="Proteomes" id="UP001289374"/>
    </source>
</evidence>
<dbReference type="CDD" id="cd00018">
    <property type="entry name" value="AP2"/>
    <property type="match status" value="1"/>
</dbReference>
<evidence type="ECO:0000256" key="4">
    <source>
        <dbReference type="ARBA" id="ARBA00023125"/>
    </source>
</evidence>
<evidence type="ECO:0000313" key="9">
    <source>
        <dbReference type="EMBL" id="KAK4399181.1"/>
    </source>
</evidence>
<dbReference type="GO" id="GO:0003677">
    <property type="term" value="F:DNA binding"/>
    <property type="evidence" value="ECO:0007669"/>
    <property type="project" value="UniProtKB-KW"/>
</dbReference>
<keyword evidence="6" id="KW-0539">Nucleus</keyword>
<evidence type="ECO:0000256" key="1">
    <source>
        <dbReference type="ARBA" id="ARBA00004123"/>
    </source>
</evidence>
<comment type="caution">
    <text evidence="9">The sequence shown here is derived from an EMBL/GenBank/DDBJ whole genome shotgun (WGS) entry which is preliminary data.</text>
</comment>
<dbReference type="FunFam" id="3.30.730.10:FF:000001">
    <property type="entry name" value="Ethylene-responsive transcription factor 2"/>
    <property type="match status" value="1"/>
</dbReference>
<dbReference type="GO" id="GO:0006952">
    <property type="term" value="P:defense response"/>
    <property type="evidence" value="ECO:0007669"/>
    <property type="project" value="UniProtKB-KW"/>
</dbReference>
<dbReference type="PANTHER" id="PTHR31190:SF173">
    <property type="entry name" value="PATHOGENESIS-RELATED GENES TRANSCRIPTIONAL ACTIVATOR PTI5"/>
    <property type="match status" value="1"/>
</dbReference>
<dbReference type="AlphaFoldDB" id="A0AAE1WTM3"/>
<feature type="compositionally biased region" description="Polar residues" evidence="7">
    <location>
        <begin position="140"/>
        <end position="154"/>
    </location>
</feature>
<reference evidence="9" key="2">
    <citation type="journal article" date="2024" name="Plant">
        <title>Genomic evolution and insights into agronomic trait innovations of Sesamum species.</title>
        <authorList>
            <person name="Miao H."/>
            <person name="Wang L."/>
            <person name="Qu L."/>
            <person name="Liu H."/>
            <person name="Sun Y."/>
            <person name="Le M."/>
            <person name="Wang Q."/>
            <person name="Wei S."/>
            <person name="Zheng Y."/>
            <person name="Lin W."/>
            <person name="Duan Y."/>
            <person name="Cao H."/>
            <person name="Xiong S."/>
            <person name="Wang X."/>
            <person name="Wei L."/>
            <person name="Li C."/>
            <person name="Ma Q."/>
            <person name="Ju M."/>
            <person name="Zhao R."/>
            <person name="Li G."/>
            <person name="Mu C."/>
            <person name="Tian Q."/>
            <person name="Mei H."/>
            <person name="Zhang T."/>
            <person name="Gao T."/>
            <person name="Zhang H."/>
        </authorList>
    </citation>
    <scope>NUCLEOTIDE SEQUENCE</scope>
    <source>
        <strain evidence="9">K16</strain>
    </source>
</reference>
<dbReference type="SUPFAM" id="SSF54171">
    <property type="entry name" value="DNA-binding domain"/>
    <property type="match status" value="1"/>
</dbReference>
<dbReference type="EMBL" id="JACGWL010000007">
    <property type="protein sequence ID" value="KAK4399181.1"/>
    <property type="molecule type" value="Genomic_DNA"/>
</dbReference>
<dbReference type="Proteomes" id="UP001289374">
    <property type="component" value="Unassembled WGS sequence"/>
</dbReference>
<dbReference type="GO" id="GO:0005634">
    <property type="term" value="C:nucleus"/>
    <property type="evidence" value="ECO:0007669"/>
    <property type="project" value="UniProtKB-SubCell"/>
</dbReference>
<keyword evidence="3" id="KW-0805">Transcription regulation</keyword>
<sequence>MALSSGQGDQVLPLNENDSQEIVLHQLLNEADALDTSPHQIRSQSFNLRPSHPVTKKNYRGVRRRPWGKFAAEIRDSNRQGARIWLGTFETAEEAALAYDKAAFRMRGTKALLNFPPGIVAAASSSTPTLDRDHKHLDSSRNCLSDASSGSSEV</sequence>
<keyword evidence="10" id="KW-1185">Reference proteome</keyword>
<accession>A0AAE1WTM3</accession>
<dbReference type="InterPro" id="IPR001471">
    <property type="entry name" value="AP2/ERF_dom"/>
</dbReference>
<evidence type="ECO:0000256" key="2">
    <source>
        <dbReference type="ARBA" id="ARBA00022821"/>
    </source>
</evidence>
<feature type="region of interest" description="Disordered" evidence="7">
    <location>
        <begin position="125"/>
        <end position="154"/>
    </location>
</feature>
<dbReference type="InterPro" id="IPR044808">
    <property type="entry name" value="ERF_plant"/>
</dbReference>
<evidence type="ECO:0000256" key="6">
    <source>
        <dbReference type="ARBA" id="ARBA00023242"/>
    </source>
</evidence>
<dbReference type="PROSITE" id="PS51032">
    <property type="entry name" value="AP2_ERF"/>
    <property type="match status" value="1"/>
</dbReference>
<keyword evidence="4" id="KW-0238">DNA-binding</keyword>
<keyword evidence="2" id="KW-0611">Plant defense</keyword>